<sequence>MTKRILFCSLACRSFSKTGHKVVPLWQP</sequence>
<comment type="caution">
    <text evidence="1">The sequence shown here is derived from an EMBL/GenBank/DDBJ whole genome shotgun (WGS) entry which is preliminary data.</text>
</comment>
<protein>
    <submittedName>
        <fullName evidence="1">Uncharacterized protein</fullName>
    </submittedName>
</protein>
<dbReference type="AlphaFoldDB" id="A0A375FT96"/>
<evidence type="ECO:0000313" key="2">
    <source>
        <dbReference type="Proteomes" id="UP000256862"/>
    </source>
</evidence>
<organism evidence="1 2">
    <name type="scientific">Cupriavidus oxalaticus</name>
    <dbReference type="NCBI Taxonomy" id="96344"/>
    <lineage>
        <taxon>Bacteria</taxon>
        <taxon>Pseudomonadati</taxon>
        <taxon>Pseudomonadota</taxon>
        <taxon>Betaproteobacteria</taxon>
        <taxon>Burkholderiales</taxon>
        <taxon>Burkholderiaceae</taxon>
        <taxon>Cupriavidus</taxon>
    </lineage>
</organism>
<reference evidence="2" key="1">
    <citation type="submission" date="2018-01" db="EMBL/GenBank/DDBJ databases">
        <authorList>
            <person name="Gaut B.S."/>
            <person name="Morton B.R."/>
            <person name="Clegg M.T."/>
            <person name="Duvall M.R."/>
        </authorList>
    </citation>
    <scope>NUCLEOTIDE SEQUENCE [LARGE SCALE GENOMIC DNA]</scope>
</reference>
<accession>A0A375FT96</accession>
<dbReference type="Proteomes" id="UP000256862">
    <property type="component" value="Unassembled WGS sequence"/>
</dbReference>
<evidence type="ECO:0000313" key="1">
    <source>
        <dbReference type="EMBL" id="SPC09995.1"/>
    </source>
</evidence>
<gene>
    <name evidence="1" type="ORF">CO2235_U870015</name>
</gene>
<name>A0A375FT96_9BURK</name>
<dbReference type="EMBL" id="OGUS01000095">
    <property type="protein sequence ID" value="SPC09995.1"/>
    <property type="molecule type" value="Genomic_DNA"/>
</dbReference>
<proteinExistence type="predicted"/>